<proteinExistence type="predicted"/>
<organism evidence="2 3">
    <name type="scientific">Protopolystoma xenopodis</name>
    <dbReference type="NCBI Taxonomy" id="117903"/>
    <lineage>
        <taxon>Eukaryota</taxon>
        <taxon>Metazoa</taxon>
        <taxon>Spiralia</taxon>
        <taxon>Lophotrochozoa</taxon>
        <taxon>Platyhelminthes</taxon>
        <taxon>Monogenea</taxon>
        <taxon>Polyopisthocotylea</taxon>
        <taxon>Polystomatidea</taxon>
        <taxon>Polystomatidae</taxon>
        <taxon>Protopolystoma</taxon>
    </lineage>
</organism>
<sequence length="83" mass="9258">MSLTSRPGGIRTADVPNKGQPRRRVVAYSQIESTRETVNRNEMDQTKLGFMVNKGGEIRQLTMLSNDTWCGSATGPILQFQET</sequence>
<accession>A0A3S5AHE5</accession>
<dbReference type="Proteomes" id="UP000784294">
    <property type="component" value="Unassembled WGS sequence"/>
</dbReference>
<dbReference type="AlphaFoldDB" id="A0A3S5AHE5"/>
<dbReference type="EMBL" id="CAAALY010028843">
    <property type="protein sequence ID" value="VEL16541.1"/>
    <property type="molecule type" value="Genomic_DNA"/>
</dbReference>
<reference evidence="2" key="1">
    <citation type="submission" date="2018-11" db="EMBL/GenBank/DDBJ databases">
        <authorList>
            <consortium name="Pathogen Informatics"/>
        </authorList>
    </citation>
    <scope>NUCLEOTIDE SEQUENCE</scope>
</reference>
<gene>
    <name evidence="2" type="ORF">PXEA_LOCUS9981</name>
</gene>
<protein>
    <submittedName>
        <fullName evidence="2">Uncharacterized protein</fullName>
    </submittedName>
</protein>
<evidence type="ECO:0000313" key="2">
    <source>
        <dbReference type="EMBL" id="VEL16541.1"/>
    </source>
</evidence>
<feature type="region of interest" description="Disordered" evidence="1">
    <location>
        <begin position="1"/>
        <end position="24"/>
    </location>
</feature>
<keyword evidence="3" id="KW-1185">Reference proteome</keyword>
<evidence type="ECO:0000256" key="1">
    <source>
        <dbReference type="SAM" id="MobiDB-lite"/>
    </source>
</evidence>
<evidence type="ECO:0000313" key="3">
    <source>
        <dbReference type="Proteomes" id="UP000784294"/>
    </source>
</evidence>
<name>A0A3S5AHE5_9PLAT</name>
<comment type="caution">
    <text evidence="2">The sequence shown here is derived from an EMBL/GenBank/DDBJ whole genome shotgun (WGS) entry which is preliminary data.</text>
</comment>